<dbReference type="CDD" id="cd06461">
    <property type="entry name" value="M2_ACE"/>
    <property type="match status" value="1"/>
</dbReference>
<comment type="similarity">
    <text evidence="1 9 10">Belongs to the peptidase M2 family.</text>
</comment>
<keyword evidence="10" id="KW-0378">Hydrolase</keyword>
<dbReference type="GO" id="GO:0005886">
    <property type="term" value="C:plasma membrane"/>
    <property type="evidence" value="ECO:0007669"/>
    <property type="project" value="TreeGrafter"/>
</dbReference>
<reference evidence="11" key="1">
    <citation type="submission" date="2021-04" db="EMBL/GenBank/DDBJ databases">
        <authorList>
            <consortium name="Molecular Ecology Group"/>
        </authorList>
    </citation>
    <scope>NUCLEOTIDE SEQUENCE</scope>
</reference>
<gene>
    <name evidence="11" type="ORF">CUNI_LOCUS2755</name>
</gene>
<dbReference type="SUPFAM" id="SSF55486">
    <property type="entry name" value="Metalloproteases ('zincins'), catalytic domain"/>
    <property type="match status" value="1"/>
</dbReference>
<feature type="binding site" evidence="5">
    <location>
        <position position="12"/>
    </location>
    <ligand>
        <name>chloride</name>
        <dbReference type="ChEBI" id="CHEBI:17996"/>
        <label>1</label>
    </ligand>
</feature>
<dbReference type="GO" id="GO:0006508">
    <property type="term" value="P:proteolysis"/>
    <property type="evidence" value="ECO:0007669"/>
    <property type="project" value="UniProtKB-KW"/>
</dbReference>
<dbReference type="AlphaFoldDB" id="A0A8S3YJM9"/>
<dbReference type="InterPro" id="IPR001548">
    <property type="entry name" value="Peptidase_M2"/>
</dbReference>
<dbReference type="PANTHER" id="PTHR10514">
    <property type="entry name" value="ANGIOTENSIN-CONVERTING ENZYME"/>
    <property type="match status" value="1"/>
</dbReference>
<evidence type="ECO:0000256" key="8">
    <source>
        <dbReference type="PIRSR" id="PIRSR601548-8"/>
    </source>
</evidence>
<evidence type="ECO:0000256" key="7">
    <source>
        <dbReference type="PIRSR" id="PIRSR601548-4"/>
    </source>
</evidence>
<dbReference type="OrthoDB" id="10029630at2759"/>
<accession>A0A8S3YJM9</accession>
<dbReference type="PRINTS" id="PR00791">
    <property type="entry name" value="PEPDIPTASEA"/>
</dbReference>
<keyword evidence="10" id="KW-0121">Carboxypeptidase</keyword>
<keyword evidence="4 10" id="KW-0325">Glycoprotein</keyword>
<sequence length="409" mass="48098">FRDLGEQWVSRYESRSFRVELQHLYSQIRPLYEQLHAFVRKTLKTMHRIPMLRTGQIPAHVLGNMMADEWSKIYTNVVIFNESSNDIKLKFRDLSARDLVEMADDYLLSLGFDQLDKTFYKARIRYSSKQGEQAGFRAFVFDLFDQKDYRLVGPRTVGDTQFYDAHNKITQIHYFMQYRNQPVIYREPANDAFLEAVGGAIELSVRNLDYLKKIRLLRTRQITHRTRINYQLMIALEKVALLPFAYLVDEWRWSVFNGSTTADNYNQVWWRLRCDLQGVSPPVHRLDNDFDPGALLEIATNKPYIKHFISTILQFQIYKRLCNIAQHKGPLHKCNLKNNIEAGDKLRAMMKLGSSVTWKTALKELTGQVRIQASPMIEYFQPLLRYLREKNGNEYGWQPACDMRIKVSG</sequence>
<feature type="binding site" evidence="8">
    <location>
        <position position="195"/>
    </location>
    <ligand>
        <name>Zn(2+)</name>
        <dbReference type="ChEBI" id="CHEBI:29105"/>
        <label>2</label>
        <note>catalytic</note>
    </ligand>
</feature>
<protein>
    <recommendedName>
        <fullName evidence="10">Angiotensin-converting enzyme</fullName>
        <ecNumber evidence="10">3.4.-.-</ecNumber>
    </recommendedName>
</protein>
<evidence type="ECO:0000256" key="4">
    <source>
        <dbReference type="ARBA" id="ARBA00023180"/>
    </source>
</evidence>
<evidence type="ECO:0000256" key="3">
    <source>
        <dbReference type="ARBA" id="ARBA00023157"/>
    </source>
</evidence>
<keyword evidence="2" id="KW-0732">Signal</keyword>
<proteinExistence type="inferred from homology"/>
<evidence type="ECO:0000313" key="12">
    <source>
        <dbReference type="Proteomes" id="UP000678393"/>
    </source>
</evidence>
<evidence type="ECO:0000313" key="11">
    <source>
        <dbReference type="EMBL" id="CAG5117197.1"/>
    </source>
</evidence>
<keyword evidence="6 10" id="KW-0479">Metal-binding</keyword>
<evidence type="ECO:0000256" key="1">
    <source>
        <dbReference type="ARBA" id="ARBA00008139"/>
    </source>
</evidence>
<dbReference type="EMBL" id="CAJHNH020000364">
    <property type="protein sequence ID" value="CAG5117197.1"/>
    <property type="molecule type" value="Genomic_DNA"/>
</dbReference>
<dbReference type="GO" id="GO:0004180">
    <property type="term" value="F:carboxypeptidase activity"/>
    <property type="evidence" value="ECO:0007669"/>
    <property type="project" value="UniProtKB-KW"/>
</dbReference>
<keyword evidence="3 7" id="KW-1015">Disulfide bond</keyword>
<feature type="non-terminal residue" evidence="11">
    <location>
        <position position="1"/>
    </location>
</feature>
<evidence type="ECO:0000256" key="10">
    <source>
        <dbReference type="RuleBase" id="RU361144"/>
    </source>
</evidence>
<evidence type="ECO:0000256" key="9">
    <source>
        <dbReference type="PROSITE-ProRule" id="PRU01355"/>
    </source>
</evidence>
<name>A0A8S3YJM9_9EUPU</name>
<dbReference type="PROSITE" id="PS52011">
    <property type="entry name" value="PEPTIDASE_M2"/>
    <property type="match status" value="1"/>
</dbReference>
<dbReference type="EC" id="3.4.-.-" evidence="10"/>
<evidence type="ECO:0000256" key="6">
    <source>
        <dbReference type="PIRSR" id="PIRSR601548-3"/>
    </source>
</evidence>
<feature type="disulfide bond" evidence="7">
    <location>
        <begin position="322"/>
        <end position="334"/>
    </location>
</feature>
<dbReference type="GO" id="GO:0008237">
    <property type="term" value="F:metallopeptidase activity"/>
    <property type="evidence" value="ECO:0007669"/>
    <property type="project" value="UniProtKB-KW"/>
</dbReference>
<dbReference type="Pfam" id="PF01401">
    <property type="entry name" value="Peptidase_M2"/>
    <property type="match status" value="1"/>
</dbReference>
<keyword evidence="12" id="KW-1185">Reference proteome</keyword>
<keyword evidence="10" id="KW-0645">Protease</keyword>
<keyword evidence="10" id="KW-0482">Metalloprotease</keyword>
<comment type="caution">
    <text evidence="11">The sequence shown here is derived from an EMBL/GenBank/DDBJ whole genome shotgun (WGS) entry which is preliminary data.</text>
</comment>
<evidence type="ECO:0000256" key="2">
    <source>
        <dbReference type="ARBA" id="ARBA00022729"/>
    </source>
</evidence>
<comment type="caution">
    <text evidence="9">Lacks conserved residue(s) required for the propagation of feature annotation.</text>
</comment>
<dbReference type="GO" id="GO:0046872">
    <property type="term" value="F:metal ion binding"/>
    <property type="evidence" value="ECO:0007669"/>
    <property type="project" value="UniProtKB-KW"/>
</dbReference>
<dbReference type="Proteomes" id="UP000678393">
    <property type="component" value="Unassembled WGS sequence"/>
</dbReference>
<dbReference type="PANTHER" id="PTHR10514:SF45">
    <property type="entry name" value="ANGIOTENSIN-CONVERTING ENZYME"/>
    <property type="match status" value="1"/>
</dbReference>
<feature type="binding site" evidence="6">
    <location>
        <position position="195"/>
    </location>
    <ligand>
        <name>Zn(2+)</name>
        <dbReference type="ChEBI" id="CHEBI:29105"/>
        <label>1</label>
        <note>catalytic</note>
    </ligand>
</feature>
<comment type="cofactor">
    <cofactor evidence="10">
        <name>Zn(2+)</name>
        <dbReference type="ChEBI" id="CHEBI:29105"/>
    </cofactor>
    <text evidence="10">Binds 1 zinc ion per subunit.</text>
</comment>
<keyword evidence="6 10" id="KW-0862">Zinc</keyword>
<dbReference type="GO" id="GO:0008241">
    <property type="term" value="F:peptidyl-dipeptidase activity"/>
    <property type="evidence" value="ECO:0007669"/>
    <property type="project" value="InterPro"/>
</dbReference>
<organism evidence="11 12">
    <name type="scientific">Candidula unifasciata</name>
    <dbReference type="NCBI Taxonomy" id="100452"/>
    <lineage>
        <taxon>Eukaryota</taxon>
        <taxon>Metazoa</taxon>
        <taxon>Spiralia</taxon>
        <taxon>Lophotrochozoa</taxon>
        <taxon>Mollusca</taxon>
        <taxon>Gastropoda</taxon>
        <taxon>Heterobranchia</taxon>
        <taxon>Euthyneura</taxon>
        <taxon>Panpulmonata</taxon>
        <taxon>Eupulmonata</taxon>
        <taxon>Stylommatophora</taxon>
        <taxon>Helicina</taxon>
        <taxon>Helicoidea</taxon>
        <taxon>Geomitridae</taxon>
        <taxon>Candidula</taxon>
    </lineage>
</organism>
<evidence type="ECO:0000256" key="5">
    <source>
        <dbReference type="PIRSR" id="PIRSR601548-2"/>
    </source>
</evidence>